<dbReference type="InterPro" id="IPR013273">
    <property type="entry name" value="ADAMTS/ADAMTS-like"/>
</dbReference>
<dbReference type="Pfam" id="PF05986">
    <property type="entry name" value="ADAMTS_spacer1"/>
    <property type="match status" value="1"/>
</dbReference>
<dbReference type="SUPFAM" id="SSF50242">
    <property type="entry name" value="TIMP-like"/>
    <property type="match status" value="1"/>
</dbReference>
<dbReference type="Gene3D" id="3.40.1620.60">
    <property type="match status" value="1"/>
</dbReference>
<dbReference type="PANTHER" id="PTHR13723:SF310">
    <property type="entry name" value="ADAMTS-LIKE 5"/>
    <property type="match status" value="1"/>
</dbReference>
<feature type="domain" description="NTR" evidence="5">
    <location>
        <begin position="266"/>
        <end position="385"/>
    </location>
</feature>
<reference evidence="7" key="3">
    <citation type="journal article" date="2014" name="Nature">
        <title>Elephant shark genome provides unique insights into gnathostome evolution.</title>
        <authorList>
            <consortium name="International Elephant Shark Genome Sequencing Consortium"/>
            <person name="Venkatesh B."/>
            <person name="Lee A.P."/>
            <person name="Ravi V."/>
            <person name="Maurya A.K."/>
            <person name="Lian M.M."/>
            <person name="Swann J.B."/>
            <person name="Ohta Y."/>
            <person name="Flajnik M.F."/>
            <person name="Sutoh Y."/>
            <person name="Kasahara M."/>
            <person name="Hoon S."/>
            <person name="Gangu V."/>
            <person name="Roy S.W."/>
            <person name="Irimia M."/>
            <person name="Korzh V."/>
            <person name="Kondrychyn I."/>
            <person name="Lim Z.W."/>
            <person name="Tay B.H."/>
            <person name="Tohari S."/>
            <person name="Kong K.W."/>
            <person name="Ho S."/>
            <person name="Lorente-Galdos B."/>
            <person name="Quilez J."/>
            <person name="Marques-Bonet T."/>
            <person name="Raney B.J."/>
            <person name="Ingham P.W."/>
            <person name="Tay A."/>
            <person name="Hillier L.W."/>
            <person name="Minx P."/>
            <person name="Boehm T."/>
            <person name="Wilson R.K."/>
            <person name="Brenner S."/>
            <person name="Warren W.C."/>
        </authorList>
    </citation>
    <scope>NUCLEOTIDE SEQUENCE [LARGE SCALE GENOMIC DNA]</scope>
</reference>
<dbReference type="InterPro" id="IPR001134">
    <property type="entry name" value="Netrin_domain"/>
</dbReference>
<dbReference type="InterPro" id="IPR036383">
    <property type="entry name" value="TSP1_rpt_sf"/>
</dbReference>
<reference evidence="6" key="4">
    <citation type="submission" date="2025-08" db="UniProtKB">
        <authorList>
            <consortium name="Ensembl"/>
        </authorList>
    </citation>
    <scope>IDENTIFICATION</scope>
</reference>
<reference evidence="7" key="2">
    <citation type="journal article" date="2007" name="PLoS Biol.">
        <title>Survey sequencing and comparative analysis of the elephant shark (Callorhinchus milii) genome.</title>
        <authorList>
            <person name="Venkatesh B."/>
            <person name="Kirkness E.F."/>
            <person name="Loh Y.H."/>
            <person name="Halpern A.L."/>
            <person name="Lee A.P."/>
            <person name="Johnson J."/>
            <person name="Dandona N."/>
            <person name="Viswanathan L.D."/>
            <person name="Tay A."/>
            <person name="Venter J.C."/>
            <person name="Strausberg R.L."/>
            <person name="Brenner S."/>
        </authorList>
    </citation>
    <scope>NUCLEOTIDE SEQUENCE [LARGE SCALE GENOMIC DNA]</scope>
</reference>
<sequence>WSEWQSWSPCSRSCGGGAATRTRSCIIRYQRYAPCVSLTLCVLQDCPHGVLDFREMQCTVYNGQSVLRNQDIHFEWVPFYGGSPCELNCLAKGQNFYYSFGRVLDGTECHPDSKDVCINGKCLVSAGKIGCDQILGSEEKEDVCRTCLFVDLLPLLVHSIALRNGSYKYVINGDWVISWPGTYPVAGTKVHYRRSADNKESFEAMGPTKEDLHIMVMIKLSINKYPSQGALMNNVIHLRKGTSSVQSPAPEPLNVIIFCPYLLDNCGKCRKVRGKSNRLRQFCAKDFVFRGRIIGKRAIGMETRYDIQVLTNYKNNFSILRREYLWVPNICDCPELLEKQEYIIMARRHVNYERTLNRILLETDSFVRLYRSKEEKLLKGLGKECKKFYSQRKGEADR</sequence>
<evidence type="ECO:0000256" key="1">
    <source>
        <dbReference type="ARBA" id="ARBA00004613"/>
    </source>
</evidence>
<accession>A0A4W3I571</accession>
<dbReference type="PANTHER" id="PTHR13723">
    <property type="entry name" value="ADAMTS A DISINTEGRIN AND METALLOPROTEASE WITH THROMBOSPONDIN MOTIFS PROTEASE"/>
    <property type="match status" value="1"/>
</dbReference>
<keyword evidence="2" id="KW-0964">Secreted</keyword>
<protein>
    <submittedName>
        <fullName evidence="6">ADAMTS like 5</fullName>
    </submittedName>
</protein>
<dbReference type="GeneTree" id="ENSGT00940000160456"/>
<dbReference type="PROSITE" id="PS50092">
    <property type="entry name" value="TSP1"/>
    <property type="match status" value="1"/>
</dbReference>
<evidence type="ECO:0000256" key="4">
    <source>
        <dbReference type="PIRSR" id="PIRSR613273-3"/>
    </source>
</evidence>
<organism evidence="6 7">
    <name type="scientific">Callorhinchus milii</name>
    <name type="common">Ghost shark</name>
    <dbReference type="NCBI Taxonomy" id="7868"/>
    <lineage>
        <taxon>Eukaryota</taxon>
        <taxon>Metazoa</taxon>
        <taxon>Chordata</taxon>
        <taxon>Craniata</taxon>
        <taxon>Vertebrata</taxon>
        <taxon>Chondrichthyes</taxon>
        <taxon>Holocephali</taxon>
        <taxon>Chimaeriformes</taxon>
        <taxon>Callorhinchidae</taxon>
        <taxon>Callorhinchus</taxon>
    </lineage>
</organism>
<dbReference type="PRINTS" id="PR01857">
    <property type="entry name" value="ADAMTSFAMILY"/>
</dbReference>
<comment type="subcellular location">
    <subcellularLocation>
        <location evidence="1">Secreted</location>
    </subcellularLocation>
</comment>
<dbReference type="Gene3D" id="2.40.50.120">
    <property type="match status" value="1"/>
</dbReference>
<dbReference type="SMART" id="SM00209">
    <property type="entry name" value="TSP1"/>
    <property type="match status" value="1"/>
</dbReference>
<evidence type="ECO:0000259" key="5">
    <source>
        <dbReference type="PROSITE" id="PS50189"/>
    </source>
</evidence>
<dbReference type="GO" id="GO:0030198">
    <property type="term" value="P:extracellular matrix organization"/>
    <property type="evidence" value="ECO:0007669"/>
    <property type="project" value="InterPro"/>
</dbReference>
<dbReference type="InterPro" id="IPR000884">
    <property type="entry name" value="TSP1_rpt"/>
</dbReference>
<reference evidence="7" key="1">
    <citation type="journal article" date="2006" name="Science">
        <title>Ancient noncoding elements conserved in the human genome.</title>
        <authorList>
            <person name="Venkatesh B."/>
            <person name="Kirkness E.F."/>
            <person name="Loh Y.H."/>
            <person name="Halpern A.L."/>
            <person name="Lee A.P."/>
            <person name="Johnson J."/>
            <person name="Dandona N."/>
            <person name="Viswanathan L.D."/>
            <person name="Tay A."/>
            <person name="Venter J.C."/>
            <person name="Strausberg R.L."/>
            <person name="Brenner S."/>
        </authorList>
    </citation>
    <scope>NUCLEOTIDE SEQUENCE [LARGE SCALE GENOMIC DNA]</scope>
</reference>
<dbReference type="InterPro" id="IPR008993">
    <property type="entry name" value="TIMP-like_OB-fold"/>
</dbReference>
<dbReference type="OMA" id="SPCELSC"/>
<dbReference type="GO" id="GO:0006508">
    <property type="term" value="P:proteolysis"/>
    <property type="evidence" value="ECO:0007669"/>
    <property type="project" value="TreeGrafter"/>
</dbReference>
<dbReference type="Gene3D" id="2.20.100.10">
    <property type="entry name" value="Thrombospondin type-1 (TSP1) repeat"/>
    <property type="match status" value="1"/>
</dbReference>
<dbReference type="SMART" id="SM00643">
    <property type="entry name" value="C345C"/>
    <property type="match status" value="1"/>
</dbReference>
<evidence type="ECO:0000313" key="6">
    <source>
        <dbReference type="Ensembl" id="ENSCMIP00000022193.1"/>
    </source>
</evidence>
<dbReference type="STRING" id="7868.ENSCMIP00000022193"/>
<name>A0A4W3I571_CALMI</name>
<dbReference type="Gene3D" id="2.60.120.830">
    <property type="match status" value="1"/>
</dbReference>
<dbReference type="GO" id="GO:0004222">
    <property type="term" value="F:metalloendopeptidase activity"/>
    <property type="evidence" value="ECO:0007669"/>
    <property type="project" value="TreeGrafter"/>
</dbReference>
<dbReference type="InterPro" id="IPR010294">
    <property type="entry name" value="ADAMTS_spacer1"/>
</dbReference>
<dbReference type="GO" id="GO:0031012">
    <property type="term" value="C:extracellular matrix"/>
    <property type="evidence" value="ECO:0007669"/>
    <property type="project" value="TreeGrafter"/>
</dbReference>
<dbReference type="InterPro" id="IPR018933">
    <property type="entry name" value="Netrin_module_non-TIMP"/>
</dbReference>
<dbReference type="InParanoid" id="A0A4W3I571"/>
<dbReference type="InterPro" id="IPR050439">
    <property type="entry name" value="ADAMTS_ADAMTS-like"/>
</dbReference>
<evidence type="ECO:0000256" key="3">
    <source>
        <dbReference type="ARBA" id="ARBA00023157"/>
    </source>
</evidence>
<dbReference type="GO" id="GO:0005576">
    <property type="term" value="C:extracellular region"/>
    <property type="evidence" value="ECO:0007669"/>
    <property type="project" value="UniProtKB-SubCell"/>
</dbReference>
<evidence type="ECO:0000313" key="7">
    <source>
        <dbReference type="Proteomes" id="UP000314986"/>
    </source>
</evidence>
<dbReference type="AlphaFoldDB" id="A0A4W3I571"/>
<proteinExistence type="predicted"/>
<keyword evidence="7" id="KW-1185">Reference proteome</keyword>
<feature type="disulfide bond" evidence="4">
    <location>
        <begin position="10"/>
        <end position="41"/>
    </location>
</feature>
<dbReference type="SUPFAM" id="SSF82895">
    <property type="entry name" value="TSP-1 type 1 repeat"/>
    <property type="match status" value="1"/>
</dbReference>
<evidence type="ECO:0000256" key="2">
    <source>
        <dbReference type="ARBA" id="ARBA00022525"/>
    </source>
</evidence>
<dbReference type="Ensembl" id="ENSCMIT00000022580.1">
    <property type="protein sequence ID" value="ENSCMIP00000022193.1"/>
    <property type="gene ID" value="ENSCMIG00000010050.1"/>
</dbReference>
<keyword evidence="3 4" id="KW-1015">Disulfide bond</keyword>
<feature type="disulfide bond" evidence="4">
    <location>
        <begin position="14"/>
        <end position="46"/>
    </location>
</feature>
<dbReference type="Pfam" id="PF01759">
    <property type="entry name" value="NTR"/>
    <property type="match status" value="1"/>
</dbReference>
<dbReference type="Proteomes" id="UP000314986">
    <property type="component" value="Unassembled WGS sequence"/>
</dbReference>
<dbReference type="PROSITE" id="PS50189">
    <property type="entry name" value="NTR"/>
    <property type="match status" value="1"/>
</dbReference>
<dbReference type="Pfam" id="PF00090">
    <property type="entry name" value="TSP_1"/>
    <property type="match status" value="1"/>
</dbReference>
<reference evidence="6" key="5">
    <citation type="submission" date="2025-09" db="UniProtKB">
        <authorList>
            <consortium name="Ensembl"/>
        </authorList>
    </citation>
    <scope>IDENTIFICATION</scope>
</reference>